<dbReference type="EMBL" id="JARIHO010000039">
    <property type="protein sequence ID" value="KAJ7328374.1"/>
    <property type="molecule type" value="Genomic_DNA"/>
</dbReference>
<keyword evidence="2" id="KW-1185">Reference proteome</keyword>
<gene>
    <name evidence="1" type="ORF">DFH08DRAFT_967508</name>
</gene>
<organism evidence="1 2">
    <name type="scientific">Mycena albidolilacea</name>
    <dbReference type="NCBI Taxonomy" id="1033008"/>
    <lineage>
        <taxon>Eukaryota</taxon>
        <taxon>Fungi</taxon>
        <taxon>Dikarya</taxon>
        <taxon>Basidiomycota</taxon>
        <taxon>Agaricomycotina</taxon>
        <taxon>Agaricomycetes</taxon>
        <taxon>Agaricomycetidae</taxon>
        <taxon>Agaricales</taxon>
        <taxon>Marasmiineae</taxon>
        <taxon>Mycenaceae</taxon>
        <taxon>Mycena</taxon>
    </lineage>
</organism>
<evidence type="ECO:0000313" key="1">
    <source>
        <dbReference type="EMBL" id="KAJ7328374.1"/>
    </source>
</evidence>
<evidence type="ECO:0000313" key="2">
    <source>
        <dbReference type="Proteomes" id="UP001218218"/>
    </source>
</evidence>
<name>A0AAD7EK02_9AGAR</name>
<dbReference type="AlphaFoldDB" id="A0AAD7EK02"/>
<comment type="caution">
    <text evidence="1">The sequence shown here is derived from an EMBL/GenBank/DDBJ whole genome shotgun (WGS) entry which is preliminary data.</text>
</comment>
<sequence length="84" mass="9061">MHPHGAVEILEVSHENSAAVGMSNRYIGSRITPPVDLNEKPHTVLFLFNINKASKNGVVMEPAVGQTSGTVRFISGVTSIYELV</sequence>
<protein>
    <submittedName>
        <fullName evidence="1">Uncharacterized protein</fullName>
    </submittedName>
</protein>
<accession>A0AAD7EK02</accession>
<proteinExistence type="predicted"/>
<dbReference type="Proteomes" id="UP001218218">
    <property type="component" value="Unassembled WGS sequence"/>
</dbReference>
<reference evidence="1" key="1">
    <citation type="submission" date="2023-03" db="EMBL/GenBank/DDBJ databases">
        <title>Massive genome expansion in bonnet fungi (Mycena s.s.) driven by repeated elements and novel gene families across ecological guilds.</title>
        <authorList>
            <consortium name="Lawrence Berkeley National Laboratory"/>
            <person name="Harder C.B."/>
            <person name="Miyauchi S."/>
            <person name="Viragh M."/>
            <person name="Kuo A."/>
            <person name="Thoen E."/>
            <person name="Andreopoulos B."/>
            <person name="Lu D."/>
            <person name="Skrede I."/>
            <person name="Drula E."/>
            <person name="Henrissat B."/>
            <person name="Morin E."/>
            <person name="Kohler A."/>
            <person name="Barry K."/>
            <person name="LaButti K."/>
            <person name="Morin E."/>
            <person name="Salamov A."/>
            <person name="Lipzen A."/>
            <person name="Mereny Z."/>
            <person name="Hegedus B."/>
            <person name="Baldrian P."/>
            <person name="Stursova M."/>
            <person name="Weitz H."/>
            <person name="Taylor A."/>
            <person name="Grigoriev I.V."/>
            <person name="Nagy L.G."/>
            <person name="Martin F."/>
            <person name="Kauserud H."/>
        </authorList>
    </citation>
    <scope>NUCLEOTIDE SEQUENCE</scope>
    <source>
        <strain evidence="1">CBHHK002</strain>
    </source>
</reference>